<dbReference type="Pfam" id="PF00664">
    <property type="entry name" value="ABC_membrane"/>
    <property type="match status" value="2"/>
</dbReference>
<dbReference type="InterPro" id="IPR036640">
    <property type="entry name" value="ABC1_TM_sf"/>
</dbReference>
<evidence type="ECO:0000259" key="11">
    <source>
        <dbReference type="PROSITE" id="PS50893"/>
    </source>
</evidence>
<comment type="subcellular location">
    <subcellularLocation>
        <location evidence="1">Membrane</location>
        <topology evidence="1">Multi-pass membrane protein</topology>
    </subcellularLocation>
</comment>
<feature type="transmembrane region" description="Helical" evidence="10">
    <location>
        <begin position="1114"/>
        <end position="1136"/>
    </location>
</feature>
<reference evidence="13" key="1">
    <citation type="submission" date="2020-06" db="EMBL/GenBank/DDBJ databases">
        <title>WGS assembly of Ceratodon purpureus strain R40.</title>
        <authorList>
            <person name="Carey S.B."/>
            <person name="Jenkins J."/>
            <person name="Shu S."/>
            <person name="Lovell J.T."/>
            <person name="Sreedasyam A."/>
            <person name="Maumus F."/>
            <person name="Tiley G.P."/>
            <person name="Fernandez-Pozo N."/>
            <person name="Barry K."/>
            <person name="Chen C."/>
            <person name="Wang M."/>
            <person name="Lipzen A."/>
            <person name="Daum C."/>
            <person name="Saski C.A."/>
            <person name="Payton A.C."/>
            <person name="Mcbreen J.C."/>
            <person name="Conrad R.E."/>
            <person name="Kollar L.M."/>
            <person name="Olsson S."/>
            <person name="Huttunen S."/>
            <person name="Landis J.B."/>
            <person name="Wickett N.J."/>
            <person name="Johnson M.G."/>
            <person name="Rensing S.A."/>
            <person name="Grimwood J."/>
            <person name="Schmutz J."/>
            <person name="Mcdaniel S.F."/>
        </authorList>
    </citation>
    <scope>NUCLEOTIDE SEQUENCE</scope>
    <source>
        <strain evidence="13">R40</strain>
    </source>
</reference>
<accession>A0A8T0G7I9</accession>
<dbReference type="InterPro" id="IPR017871">
    <property type="entry name" value="ABC_transporter-like_CS"/>
</dbReference>
<dbReference type="Proteomes" id="UP000822688">
    <property type="component" value="Chromosome 12"/>
</dbReference>
<feature type="transmembrane region" description="Helical" evidence="10">
    <location>
        <begin position="89"/>
        <end position="111"/>
    </location>
</feature>
<dbReference type="PROSITE" id="PS50929">
    <property type="entry name" value="ABC_TM1F"/>
    <property type="match status" value="2"/>
</dbReference>
<keyword evidence="9 10" id="KW-0472">Membrane</keyword>
<evidence type="ECO:0000259" key="12">
    <source>
        <dbReference type="PROSITE" id="PS50929"/>
    </source>
</evidence>
<evidence type="ECO:0000313" key="14">
    <source>
        <dbReference type="Proteomes" id="UP000822688"/>
    </source>
</evidence>
<evidence type="ECO:0000256" key="8">
    <source>
        <dbReference type="ARBA" id="ARBA00022989"/>
    </source>
</evidence>
<evidence type="ECO:0000256" key="10">
    <source>
        <dbReference type="SAM" id="Phobius"/>
    </source>
</evidence>
<dbReference type="SUPFAM" id="SSF90123">
    <property type="entry name" value="ABC transporter transmembrane region"/>
    <property type="match status" value="2"/>
</dbReference>
<dbReference type="GO" id="GO:0016887">
    <property type="term" value="F:ATP hydrolysis activity"/>
    <property type="evidence" value="ECO:0007669"/>
    <property type="project" value="InterPro"/>
</dbReference>
<organism evidence="13 14">
    <name type="scientific">Ceratodon purpureus</name>
    <name type="common">Fire moss</name>
    <name type="synonym">Dicranum purpureum</name>
    <dbReference type="NCBI Taxonomy" id="3225"/>
    <lineage>
        <taxon>Eukaryota</taxon>
        <taxon>Viridiplantae</taxon>
        <taxon>Streptophyta</taxon>
        <taxon>Embryophyta</taxon>
        <taxon>Bryophyta</taxon>
        <taxon>Bryophytina</taxon>
        <taxon>Bryopsida</taxon>
        <taxon>Dicranidae</taxon>
        <taxon>Pseudoditrichales</taxon>
        <taxon>Ditrichaceae</taxon>
        <taxon>Ceratodon</taxon>
    </lineage>
</organism>
<dbReference type="EMBL" id="CM026433">
    <property type="protein sequence ID" value="KAG0554911.1"/>
    <property type="molecule type" value="Genomic_DNA"/>
</dbReference>
<feature type="domain" description="ABC transmembrane type-1" evidence="12">
    <location>
        <begin position="342"/>
        <end position="624"/>
    </location>
</feature>
<dbReference type="InterPro" id="IPR044746">
    <property type="entry name" value="ABCC_6TM_D1"/>
</dbReference>
<feature type="domain" description="ABC transporter" evidence="11">
    <location>
        <begin position="1295"/>
        <end position="1529"/>
    </location>
</feature>
<feature type="transmembrane region" description="Helical" evidence="10">
    <location>
        <begin position="376"/>
        <end position="397"/>
    </location>
</feature>
<feature type="transmembrane region" description="Helical" evidence="10">
    <location>
        <begin position="1206"/>
        <end position="1226"/>
    </location>
</feature>
<comment type="similarity">
    <text evidence="2">Belongs to the ABC transporter superfamily. ABCC family. Conjugate transporter (TC 3.A.1.208) subfamily.</text>
</comment>
<keyword evidence="3" id="KW-0813">Transport</keyword>
<feature type="transmembrane region" description="Helical" evidence="10">
    <location>
        <begin position="1232"/>
        <end position="1254"/>
    </location>
</feature>
<protein>
    <submittedName>
        <fullName evidence="13">Uncharacterized protein</fullName>
    </submittedName>
</protein>
<dbReference type="FunFam" id="3.40.50.300:FF:000163">
    <property type="entry name" value="Multidrug resistance-associated protein member 4"/>
    <property type="match status" value="1"/>
</dbReference>
<evidence type="ECO:0000256" key="4">
    <source>
        <dbReference type="ARBA" id="ARBA00022692"/>
    </source>
</evidence>
<dbReference type="CDD" id="cd18580">
    <property type="entry name" value="ABC_6TM_ABCC_D2"/>
    <property type="match status" value="1"/>
</dbReference>
<feature type="transmembrane region" description="Helical" evidence="10">
    <location>
        <begin position="131"/>
        <end position="151"/>
    </location>
</feature>
<dbReference type="PANTHER" id="PTHR24223">
    <property type="entry name" value="ATP-BINDING CASSETTE SUB-FAMILY C"/>
    <property type="match status" value="1"/>
</dbReference>
<dbReference type="GO" id="GO:0140359">
    <property type="term" value="F:ABC-type transporter activity"/>
    <property type="evidence" value="ECO:0007669"/>
    <property type="project" value="InterPro"/>
</dbReference>
<gene>
    <name evidence="13" type="ORF">KC19_12G129500</name>
</gene>
<comment type="caution">
    <text evidence="13">The sequence shown here is derived from an EMBL/GenBank/DDBJ whole genome shotgun (WGS) entry which is preliminary data.</text>
</comment>
<evidence type="ECO:0000256" key="9">
    <source>
        <dbReference type="ARBA" id="ARBA00023136"/>
    </source>
</evidence>
<dbReference type="GO" id="GO:0016020">
    <property type="term" value="C:membrane"/>
    <property type="evidence" value="ECO:0007669"/>
    <property type="project" value="UniProtKB-SubCell"/>
</dbReference>
<dbReference type="GO" id="GO:0005524">
    <property type="term" value="F:ATP binding"/>
    <property type="evidence" value="ECO:0007669"/>
    <property type="project" value="UniProtKB-KW"/>
</dbReference>
<feature type="transmembrane region" description="Helical" evidence="10">
    <location>
        <begin position="171"/>
        <end position="189"/>
    </location>
</feature>
<feature type="transmembrane region" description="Helical" evidence="10">
    <location>
        <begin position="1086"/>
        <end position="1108"/>
    </location>
</feature>
<dbReference type="Pfam" id="PF00005">
    <property type="entry name" value="ABC_tran"/>
    <property type="match status" value="2"/>
</dbReference>
<dbReference type="InterPro" id="IPR003593">
    <property type="entry name" value="AAA+_ATPase"/>
</dbReference>
<dbReference type="FunFam" id="1.20.1560.10:FF:000003">
    <property type="entry name" value="ABC transporter C family member 10"/>
    <property type="match status" value="1"/>
</dbReference>
<dbReference type="InterPro" id="IPR044726">
    <property type="entry name" value="ABCC_6TM_D2"/>
</dbReference>
<feature type="transmembrane region" description="Helical" evidence="10">
    <location>
        <begin position="209"/>
        <end position="230"/>
    </location>
</feature>
<keyword evidence="6" id="KW-0547">Nucleotide-binding</keyword>
<feature type="transmembrane region" description="Helical" evidence="10">
    <location>
        <begin position="47"/>
        <end position="68"/>
    </location>
</feature>
<feature type="transmembrane region" description="Helical" evidence="10">
    <location>
        <begin position="470"/>
        <end position="496"/>
    </location>
</feature>
<keyword evidence="4 10" id="KW-0812">Transmembrane</keyword>
<keyword evidence="7" id="KW-0067">ATP-binding</keyword>
<evidence type="ECO:0000313" key="13">
    <source>
        <dbReference type="EMBL" id="KAG0554911.1"/>
    </source>
</evidence>
<dbReference type="CDD" id="cd03244">
    <property type="entry name" value="ABCC_MRP_domain2"/>
    <property type="match status" value="1"/>
</dbReference>
<dbReference type="FunFam" id="3.40.50.300:FF:000508">
    <property type="entry name" value="ABC transporter C family member 5"/>
    <property type="match status" value="1"/>
</dbReference>
<name>A0A8T0G7I9_CERPU</name>
<feature type="domain" description="ABC transporter" evidence="11">
    <location>
        <begin position="661"/>
        <end position="888"/>
    </location>
</feature>
<dbReference type="CDD" id="cd18579">
    <property type="entry name" value="ABC_6TM_ABCC_D1"/>
    <property type="match status" value="1"/>
</dbReference>
<dbReference type="InterPro" id="IPR003439">
    <property type="entry name" value="ABC_transporter-like_ATP-bd"/>
</dbReference>
<dbReference type="InterPro" id="IPR011527">
    <property type="entry name" value="ABC1_TM_dom"/>
</dbReference>
<evidence type="ECO:0000256" key="7">
    <source>
        <dbReference type="ARBA" id="ARBA00022840"/>
    </source>
</evidence>
<feature type="transmembrane region" description="Helical" evidence="10">
    <location>
        <begin position="1019"/>
        <end position="1041"/>
    </location>
</feature>
<evidence type="ECO:0000256" key="1">
    <source>
        <dbReference type="ARBA" id="ARBA00004141"/>
    </source>
</evidence>
<keyword evidence="8 10" id="KW-1133">Transmembrane helix</keyword>
<dbReference type="PROSITE" id="PS00211">
    <property type="entry name" value="ABC_TRANSPORTER_1"/>
    <property type="match status" value="1"/>
</dbReference>
<keyword evidence="5" id="KW-0677">Repeat</keyword>
<dbReference type="CDD" id="cd03250">
    <property type="entry name" value="ABCC_MRP_domain1"/>
    <property type="match status" value="1"/>
</dbReference>
<dbReference type="SMART" id="SM00382">
    <property type="entry name" value="AAA"/>
    <property type="match status" value="2"/>
</dbReference>
<dbReference type="Gene3D" id="3.40.50.300">
    <property type="entry name" value="P-loop containing nucleotide triphosphate hydrolases"/>
    <property type="match status" value="2"/>
</dbReference>
<evidence type="ECO:0000256" key="5">
    <source>
        <dbReference type="ARBA" id="ARBA00022737"/>
    </source>
</evidence>
<feature type="domain" description="ABC transmembrane type-1" evidence="12">
    <location>
        <begin position="976"/>
        <end position="1258"/>
    </location>
</feature>
<evidence type="ECO:0000256" key="6">
    <source>
        <dbReference type="ARBA" id="ARBA00022741"/>
    </source>
</evidence>
<evidence type="ECO:0000256" key="2">
    <source>
        <dbReference type="ARBA" id="ARBA00009726"/>
    </source>
</evidence>
<keyword evidence="14" id="KW-1185">Reference proteome</keyword>
<dbReference type="PANTHER" id="PTHR24223:SF362">
    <property type="entry name" value="ABC TRANSPORTER C FAMILY MEMBER 4"/>
    <property type="match status" value="1"/>
</dbReference>
<dbReference type="Gene3D" id="1.20.1560.10">
    <property type="entry name" value="ABC transporter type 1, transmembrane domain"/>
    <property type="match status" value="2"/>
</dbReference>
<feature type="transmembrane region" description="Helical" evidence="10">
    <location>
        <begin position="976"/>
        <end position="999"/>
    </location>
</feature>
<dbReference type="InterPro" id="IPR050173">
    <property type="entry name" value="ABC_transporter_C-like"/>
</dbReference>
<dbReference type="SUPFAM" id="SSF52540">
    <property type="entry name" value="P-loop containing nucleoside triphosphate hydrolases"/>
    <property type="match status" value="2"/>
</dbReference>
<dbReference type="InterPro" id="IPR027417">
    <property type="entry name" value="P-loop_NTPase"/>
</dbReference>
<dbReference type="FunFam" id="1.20.1560.10:FF:000002">
    <property type="entry name" value="ABC transporter C family member 5"/>
    <property type="match status" value="1"/>
</dbReference>
<dbReference type="PROSITE" id="PS50893">
    <property type="entry name" value="ABC_TRANSPORTER_2"/>
    <property type="match status" value="2"/>
</dbReference>
<sequence>MTTTGSSSMTGWMAMDVDILQKFVSPMLESVCSAWFLVPSFLEQVSIATNVFFVVVLAVALLYNLILVNETSNLGVNWQIPISIKSNSFVYIVRVIATCTAALVFFGAAAWEHYIVVAAGSSAGNFDSVVRIIFLLAQGMTWVIFAAFSAAEVRRAPRLLSSRVVRALVRLWWIGTCFLAGIHITSRVIRKIENCPSSSTKFRHETSVALATEIVNLVSSLVLVATAFLFEAGRTGKFEETRMNGDAEEPLLHQSLDDVKVDHGYSGASWLSRLTWLWMNPLLQKGHDSRLEVDDVPNLAVQDDAQNLYERYTKHWSRSQGNNRVRSTLFRSFQREFLETGLLALCRACVMYVGPALIPTFVSFKTVAAAGEQNGGLWWGCLLVFALALSKGADVLASHHFNFQCNNLGMAIRSTMITVVYRKGVRLTNAARLSHGLGQIVNYMSVDVQVLADVILQVHNLWLLPIQVGIALVILFSVVGWSSLAGLLTMVSIVAYSTWSGGRQREFQALIMKAKDKRMKATSEALNAMKVIKLQAWETHFRGYIENLREQEFHWIMQFMYQVAYSTVFIWCSPSVVSVATFACCVLLEGTQLTPGQVFTAVATFRVLQDPIRNFPQTLIAVSQAQVSLDRLEKYLGSEELDTNAVDRNASEAYRDLAISVRSASFAWTASEDGHEKGETTTLHNIDVEVKKGSLVAVVGTVGSGKSSLLACMLGEMPKLQGTVCVAGRTAYVPQGAWIQSGTIEENILFGQAMDRRRYNETLRVCSLERDMEIMEHGDQTEIGERGLNLSGGQKQRIQLARAVYQDCDVYLLDDIFSAVDAHTGSAIFKDCVKGMLKKKTVILVTHQIDFLHEADSVLVMRSGMIAQCGKYLDLLQPGTELETLVTAHNESMQLVESESATDLVGEDASVSLYKPDASLERRVSVKESITRALSSGRSTSVKPGPTKLVEEEQREIGRVSSAIYKLYLTKAFGPWLIILLFIVQIGWQTMMLLSDYWLAYETSDGRQGSLDPGNFIRVYAALSFGTWICVFLRTSLIILFGSRTTQVFFLEMLRSIFRAPMAFFDTTPSGRILSRASVDQSTLDIMMAFFFGSALAIYFSLLGAIAVMCQTAWPIIFVMLPLAYVFFMYQAYFIATSRELTRMESITKAPIIHHFAESIAGFMVIRCFKKEHEFAKLNVDRVNQNVRMVFHNNAATEWLGYRLEMIGTIVLCSSALLLVVLPARLAPPQLVGLALSYGLSLNSLLYWAVWLVCQLENKMVSVERIHQFTNIPSEAPLVVPERRPAANWPSKGAIEFHNLQLRYRPGTPVVLKGITLKIVGGEKVGVVGRTGSGKSTLIQALFRLVEASAGQIVIDGVDIATLGLSDLRSKFAIIPQEPTLFEGTVRANIDPLGHHSDNEIWECLKACQLADIIRGMPEKLDSPVADDGDNWSVGQKQLFCLGRALLKRAKILVLDEATASVDAHTDWLIQQTVQESFANSTVISIAHRIPTVMNCNKVLVLDAGKYLVSKPQLHEYSCFTSPAILFHLII</sequence>
<proteinExistence type="inferred from homology"/>
<evidence type="ECO:0000256" key="3">
    <source>
        <dbReference type="ARBA" id="ARBA00022448"/>
    </source>
</evidence>